<dbReference type="GO" id="GO:0001517">
    <property type="term" value="F:N-acetylglucosamine 6-O-sulfotransferase activity"/>
    <property type="evidence" value="ECO:0007669"/>
    <property type="project" value="TreeGrafter"/>
</dbReference>
<keyword evidence="2" id="KW-1185">Reference proteome</keyword>
<dbReference type="AlphaFoldDB" id="A0AAE1QC89"/>
<evidence type="ECO:0000313" key="1">
    <source>
        <dbReference type="EMBL" id="KAK4322657.1"/>
    </source>
</evidence>
<evidence type="ECO:0000313" key="2">
    <source>
        <dbReference type="Proteomes" id="UP001292094"/>
    </source>
</evidence>
<dbReference type="PANTHER" id="PTHR10704:SF44">
    <property type="entry name" value="LD35051P-RELATED"/>
    <property type="match status" value="1"/>
</dbReference>
<comment type="caution">
    <text evidence="1">The sequence shown here is derived from an EMBL/GenBank/DDBJ whole genome shotgun (WGS) entry which is preliminary data.</text>
</comment>
<sequence length="156" mass="17722">MKVKVIKSIRTHVAWVAPLLKALPSLKVIHLVRDPRGSILSMSFNGWLSWYNLTEGCNNFNQDLLDGKTLTVLYPDSFLSQHTTSKKTWDPYGTHRNTNTKNDEWRSIITLEELTLSEATCGGVITQLGYRLLNGSLEDIRNLSIPLFNNNAEYIN</sequence>
<dbReference type="EMBL" id="JAWZYT010000503">
    <property type="protein sequence ID" value="KAK4322657.1"/>
    <property type="molecule type" value="Genomic_DNA"/>
</dbReference>
<proteinExistence type="predicted"/>
<gene>
    <name evidence="1" type="ORF">Pmani_006634</name>
</gene>
<name>A0AAE1QC89_9EUCA</name>
<dbReference type="InterPro" id="IPR027417">
    <property type="entry name" value="P-loop_NTPase"/>
</dbReference>
<dbReference type="PANTHER" id="PTHR10704">
    <property type="entry name" value="CARBOHYDRATE SULFOTRANSFERASE"/>
    <property type="match status" value="1"/>
</dbReference>
<reference evidence="1" key="1">
    <citation type="submission" date="2023-11" db="EMBL/GenBank/DDBJ databases">
        <title>Genome assemblies of two species of porcelain crab, Petrolisthes cinctipes and Petrolisthes manimaculis (Anomura: Porcellanidae).</title>
        <authorList>
            <person name="Angst P."/>
        </authorList>
    </citation>
    <scope>NUCLEOTIDE SEQUENCE</scope>
    <source>
        <strain evidence="1">PB745_02</strain>
        <tissue evidence="1">Gill</tissue>
    </source>
</reference>
<dbReference type="Gene3D" id="3.40.50.300">
    <property type="entry name" value="P-loop containing nucleotide triphosphate hydrolases"/>
    <property type="match status" value="1"/>
</dbReference>
<dbReference type="InterPro" id="IPR051135">
    <property type="entry name" value="Gal/GlcNAc/GalNAc_ST"/>
</dbReference>
<dbReference type="GO" id="GO:0006044">
    <property type="term" value="P:N-acetylglucosamine metabolic process"/>
    <property type="evidence" value="ECO:0007669"/>
    <property type="project" value="TreeGrafter"/>
</dbReference>
<dbReference type="Proteomes" id="UP001292094">
    <property type="component" value="Unassembled WGS sequence"/>
</dbReference>
<evidence type="ECO:0008006" key="3">
    <source>
        <dbReference type="Google" id="ProtNLM"/>
    </source>
</evidence>
<organism evidence="1 2">
    <name type="scientific">Petrolisthes manimaculis</name>
    <dbReference type="NCBI Taxonomy" id="1843537"/>
    <lineage>
        <taxon>Eukaryota</taxon>
        <taxon>Metazoa</taxon>
        <taxon>Ecdysozoa</taxon>
        <taxon>Arthropoda</taxon>
        <taxon>Crustacea</taxon>
        <taxon>Multicrustacea</taxon>
        <taxon>Malacostraca</taxon>
        <taxon>Eumalacostraca</taxon>
        <taxon>Eucarida</taxon>
        <taxon>Decapoda</taxon>
        <taxon>Pleocyemata</taxon>
        <taxon>Anomura</taxon>
        <taxon>Galatheoidea</taxon>
        <taxon>Porcellanidae</taxon>
        <taxon>Petrolisthes</taxon>
    </lineage>
</organism>
<dbReference type="SUPFAM" id="SSF52540">
    <property type="entry name" value="P-loop containing nucleoside triphosphate hydrolases"/>
    <property type="match status" value="1"/>
</dbReference>
<accession>A0AAE1QC89</accession>
<protein>
    <recommendedName>
        <fullName evidence="3">Sulfotransferase</fullName>
    </recommendedName>
</protein>
<dbReference type="GO" id="GO:0006790">
    <property type="term" value="P:sulfur compound metabolic process"/>
    <property type="evidence" value="ECO:0007669"/>
    <property type="project" value="TreeGrafter"/>
</dbReference>